<name>A0A0N5ALU8_9BILA</name>
<dbReference type="STRING" id="451379.A0A0N5ALU8"/>
<dbReference type="SUPFAM" id="SSF49313">
    <property type="entry name" value="Cadherin-like"/>
    <property type="match status" value="1"/>
</dbReference>
<sequence>MLCTSSTPKYIILRSNLPKGWLVVDLLYYGYMLSDETVLLKNGTYSDHFLLDNHQLLLQKPLTDIQEYKIKLQFVVDRGRFQRPFSIDTKLDHQNIYGFNTDIYEAYLNSSAKVGTQIQFQLPLALNYEKLKSNDINISEKSIRYSIITSTNDLGLNLINRPKYSELYLTAAVPVSVRPLQQFYIGAYDIETQQLLATARCLIWIQFNDTDPPKFTAKTYSVTLDSTVPYSNILRVTAKSTSGVVTYQIEPEVSEFDISPFSGDIFSQKHILPGNYAFNVTAKSSNGQKSKVPVKVFVVKNTSIAMSPNPWLRSNSIQSRASKLQRYRRGMATDINLMIPEDHPLGLLKKRIPLNHNERVVKSTDINGYLTVHQNGSIELIRELNYELEKTVSCTVQIIRKGEYGYRSINLLRILVEVSKPTASSR</sequence>
<dbReference type="GO" id="GO:0005509">
    <property type="term" value="F:calcium ion binding"/>
    <property type="evidence" value="ECO:0007669"/>
    <property type="project" value="InterPro"/>
</dbReference>
<dbReference type="GO" id="GO:0016020">
    <property type="term" value="C:membrane"/>
    <property type="evidence" value="ECO:0007669"/>
    <property type="project" value="InterPro"/>
</dbReference>
<reference evidence="2" key="1">
    <citation type="submission" date="2017-02" db="UniProtKB">
        <authorList>
            <consortium name="WormBaseParasite"/>
        </authorList>
    </citation>
    <scope>IDENTIFICATION</scope>
</reference>
<evidence type="ECO:0000313" key="2">
    <source>
        <dbReference type="WBParaSite" id="SMUV_0000552701-mRNA-1"/>
    </source>
</evidence>
<organism evidence="1 2">
    <name type="scientific">Syphacia muris</name>
    <dbReference type="NCBI Taxonomy" id="451379"/>
    <lineage>
        <taxon>Eukaryota</taxon>
        <taxon>Metazoa</taxon>
        <taxon>Ecdysozoa</taxon>
        <taxon>Nematoda</taxon>
        <taxon>Chromadorea</taxon>
        <taxon>Rhabditida</taxon>
        <taxon>Spirurina</taxon>
        <taxon>Oxyuridomorpha</taxon>
        <taxon>Oxyuroidea</taxon>
        <taxon>Oxyuridae</taxon>
        <taxon>Syphacia</taxon>
    </lineage>
</organism>
<proteinExistence type="predicted"/>
<protein>
    <submittedName>
        <fullName evidence="2">Cadherin domain-containing protein</fullName>
    </submittedName>
</protein>
<dbReference type="Proteomes" id="UP000046393">
    <property type="component" value="Unplaced"/>
</dbReference>
<dbReference type="WBParaSite" id="SMUV_0000552701-mRNA-1">
    <property type="protein sequence ID" value="SMUV_0000552701-mRNA-1"/>
    <property type="gene ID" value="SMUV_0000552701"/>
</dbReference>
<keyword evidence="1" id="KW-1185">Reference proteome</keyword>
<dbReference type="Gene3D" id="2.60.40.60">
    <property type="entry name" value="Cadherins"/>
    <property type="match status" value="1"/>
</dbReference>
<evidence type="ECO:0000313" key="1">
    <source>
        <dbReference type="Proteomes" id="UP000046393"/>
    </source>
</evidence>
<dbReference type="AlphaFoldDB" id="A0A0N5ALU8"/>
<dbReference type="InterPro" id="IPR015919">
    <property type="entry name" value="Cadherin-like_sf"/>
</dbReference>
<accession>A0A0N5ALU8</accession>